<keyword evidence="1" id="KW-1133">Transmembrane helix</keyword>
<keyword evidence="1" id="KW-0812">Transmembrane</keyword>
<keyword evidence="2" id="KW-0732">Signal</keyword>
<name>A0ABD6ETA0_9BILA</name>
<evidence type="ECO:0000313" key="4">
    <source>
        <dbReference type="Proteomes" id="UP001608902"/>
    </source>
</evidence>
<protein>
    <submittedName>
        <fullName evidence="3">Uncharacterized protein</fullName>
    </submittedName>
</protein>
<evidence type="ECO:0000256" key="2">
    <source>
        <dbReference type="SAM" id="SignalP"/>
    </source>
</evidence>
<accession>A0ABD6ETA0</accession>
<dbReference type="EMBL" id="JBGFUD010011364">
    <property type="protein sequence ID" value="MFH4983183.1"/>
    <property type="molecule type" value="Genomic_DNA"/>
</dbReference>
<evidence type="ECO:0000256" key="1">
    <source>
        <dbReference type="SAM" id="Phobius"/>
    </source>
</evidence>
<feature type="transmembrane region" description="Helical" evidence="1">
    <location>
        <begin position="329"/>
        <end position="347"/>
    </location>
</feature>
<proteinExistence type="predicted"/>
<keyword evidence="4" id="KW-1185">Reference proteome</keyword>
<comment type="caution">
    <text evidence="3">The sequence shown here is derived from an EMBL/GenBank/DDBJ whole genome shotgun (WGS) entry which is preliminary data.</text>
</comment>
<gene>
    <name evidence="3" type="ORF">AB6A40_009892</name>
</gene>
<organism evidence="3 4">
    <name type="scientific">Gnathostoma spinigerum</name>
    <dbReference type="NCBI Taxonomy" id="75299"/>
    <lineage>
        <taxon>Eukaryota</taxon>
        <taxon>Metazoa</taxon>
        <taxon>Ecdysozoa</taxon>
        <taxon>Nematoda</taxon>
        <taxon>Chromadorea</taxon>
        <taxon>Rhabditida</taxon>
        <taxon>Spirurina</taxon>
        <taxon>Gnathostomatomorpha</taxon>
        <taxon>Gnathostomatoidea</taxon>
        <taxon>Gnathostomatidae</taxon>
        <taxon>Gnathostoma</taxon>
    </lineage>
</organism>
<reference evidence="3 4" key="1">
    <citation type="submission" date="2024-08" db="EMBL/GenBank/DDBJ databases">
        <title>Gnathostoma spinigerum genome.</title>
        <authorList>
            <person name="Gonzalez-Bertolin B."/>
            <person name="Monzon S."/>
            <person name="Zaballos A."/>
            <person name="Jimenez P."/>
            <person name="Dekumyoy P."/>
            <person name="Varona S."/>
            <person name="Cuesta I."/>
            <person name="Sumanam S."/>
            <person name="Adisakwattana P."/>
            <person name="Gasser R.B."/>
            <person name="Hernandez-Gonzalez A."/>
            <person name="Young N.D."/>
            <person name="Perteguer M.J."/>
        </authorList>
    </citation>
    <scope>NUCLEOTIDE SEQUENCE [LARGE SCALE GENOMIC DNA]</scope>
    <source>
        <strain evidence="3">AL3</strain>
        <tissue evidence="3">Liver</tissue>
    </source>
</reference>
<feature type="chain" id="PRO_5044778521" evidence="2">
    <location>
        <begin position="24"/>
        <end position="348"/>
    </location>
</feature>
<dbReference type="AlphaFoldDB" id="A0ABD6ETA0"/>
<keyword evidence="1" id="KW-0472">Membrane</keyword>
<evidence type="ECO:0000313" key="3">
    <source>
        <dbReference type="EMBL" id="MFH4983183.1"/>
    </source>
</evidence>
<dbReference type="Proteomes" id="UP001608902">
    <property type="component" value="Unassembled WGS sequence"/>
</dbReference>
<sequence>MFLTLHIVLPFVWIATIFDPSKAAHFLSVERPLNLSIQLCTLQRSAQTEDDIMFIFPDKVRYCVAIRTNKRVFDFEIDSERTINLKAFITVSWKQLGASTECSLQYKGYQGKYRLSPDLGYYSECQKDIAKYISQLATGDQNFQWQNSDEECPLSKLPRTFKDYLSCDFIDSQWYTLDFSSVIRYELFRKKTYHTYWSNHSTTFLIKPDRSLKKNGTEVDYLADLISLRIRKHKCDNVEYLMEVDKDWTIPLEYQIYYRIRRHLRIYFSVMLKNGTLEHWMTDSFGLIPTLETHELCVRISWDGYNIREQLCTVISVDRDCFTKTAAPLFTNSLLSFIGHFVILLLIR</sequence>
<feature type="signal peptide" evidence="2">
    <location>
        <begin position="1"/>
        <end position="23"/>
    </location>
</feature>